<keyword evidence="2" id="KW-0812">Transmembrane</keyword>
<feature type="transmembrane region" description="Helical" evidence="2">
    <location>
        <begin position="893"/>
        <end position="916"/>
    </location>
</feature>
<protein>
    <recommendedName>
        <fullName evidence="4">GH16 domain-containing protein</fullName>
    </recommendedName>
</protein>
<feature type="region of interest" description="Disordered" evidence="1">
    <location>
        <begin position="489"/>
        <end position="524"/>
    </location>
</feature>
<proteinExistence type="predicted"/>
<sequence>MELILILSCLLSALYQLAGAEDSNCSCGYLDPDTKIVYTETLISYFNETSSIDPTIFAAQDFAHRTQHGWNTIFREGARPQNARLSNDSGVWHANRSGNFEVPSLELITEPGIASHVVYGGKLQSLRRDIQFGTFRAGMKSAGQWVGGTALTMELAYNASQGLEIDFLNMNKPTDAQVTNLVNGEWPDFTTDLTTNYTDVNSTGVDPWKSFVDVRMDWNETSVNFWINNVLTRSVSKSDRSIPAAGTALDFKSWSTGDKTYMQGPPTGNATKSHVLYVRAFFNASTMTAMDHTNFDDRCTGMPMCLTSDIALRNSSSYSPASTVKWKQHIDRSAIRTVAGIVAAGCSTLGVLALVNVFMRRSPLRKIYRAIFKRSSKGSVSSESRSSEELRSPSGEHSQGPDSGYATPLPGYSSGTQTPAPAYASHTALHTMAEPNGHGSQQFSSASEVKEFGSMGSLRSRANGSEDVNVLPRIPERDSMVIAPASEVVHHSAPDEKSQPSVSVTEKGKGVSTQVSPVSSDPLTEKLPPVMDHIHLPVKPEDKVEPVTGAIVATLPPQAAPKKRIDYLAGLVAVACIGVTLRHFCQTFWPWIINGYGQTAHWPKVEKWANIFIGAFAITQLWIGPFFLTATRFLSTNYLKNGNLEDIAKKLLRRGPRLFVPIIIIYTLEYFLMEMGLTAALQLLPSVGYSTWPYVVPAPNFGVYLNDLFQLAYLMPNAIPEVVSHYCIGVLWTVPIQLQFTYVVLIGAVLVRAVKTPWKRACFYMFVITCGWYARSWSACHWCGLALSDLDATYKWKKYLEAHKVVKYLIMAAAFVGAAGAPLAAVFNGEWSFDTRENSIHPDFETGLPIVQARGVEYPDYYIPTFTILAFSIGLQILVELSTWVQAFLSIKIILWLHPHIMTVYLFHGFIFWAFGSAVCVGLWQAGLPYWACLLLTLVLSYTVLFLVASVLTPLMAVPTDASMRFLDRWTKQAPVPKVSTIMPYHKTLILDRDGVESKARDDLVAKEEQAVKSV</sequence>
<dbReference type="InterPro" id="IPR013320">
    <property type="entry name" value="ConA-like_dom_sf"/>
</dbReference>
<dbReference type="InterPro" id="IPR000757">
    <property type="entry name" value="Beta-glucanase-like"/>
</dbReference>
<feature type="transmembrane region" description="Helical" evidence="2">
    <location>
        <begin position="805"/>
        <end position="827"/>
    </location>
</feature>
<feature type="compositionally biased region" description="Polar residues" evidence="1">
    <location>
        <begin position="511"/>
        <end position="522"/>
    </location>
</feature>
<feature type="transmembrane region" description="Helical" evidence="2">
    <location>
        <begin position="723"/>
        <end position="751"/>
    </location>
</feature>
<keyword evidence="2" id="KW-0472">Membrane</keyword>
<dbReference type="Gene3D" id="2.60.120.200">
    <property type="match status" value="1"/>
</dbReference>
<dbReference type="EMBL" id="JAXOVC010000006">
    <property type="protein sequence ID" value="KAK4500361.1"/>
    <property type="molecule type" value="Genomic_DNA"/>
</dbReference>
<keyword evidence="3" id="KW-0732">Signal</keyword>
<feature type="signal peptide" evidence="3">
    <location>
        <begin position="1"/>
        <end position="20"/>
    </location>
</feature>
<dbReference type="PANTHER" id="PTHR38121">
    <property type="entry name" value="GH16 DOMAIN-CONTAINING PROTEIN"/>
    <property type="match status" value="1"/>
</dbReference>
<feature type="domain" description="GH16" evidence="4">
    <location>
        <begin position="68"/>
        <end position="286"/>
    </location>
</feature>
<dbReference type="CDD" id="cd00413">
    <property type="entry name" value="Glyco_hydrolase_16"/>
    <property type="match status" value="1"/>
</dbReference>
<feature type="chain" id="PRO_5046538771" description="GH16 domain-containing protein" evidence="3">
    <location>
        <begin position="21"/>
        <end position="1015"/>
    </location>
</feature>
<feature type="transmembrane region" description="Helical" evidence="2">
    <location>
        <begin position="338"/>
        <end position="359"/>
    </location>
</feature>
<feature type="transmembrane region" description="Helical" evidence="2">
    <location>
        <begin position="609"/>
        <end position="630"/>
    </location>
</feature>
<feature type="transmembrane region" description="Helical" evidence="2">
    <location>
        <begin position="928"/>
        <end position="955"/>
    </location>
</feature>
<keyword evidence="6" id="KW-1185">Reference proteome</keyword>
<evidence type="ECO:0000256" key="2">
    <source>
        <dbReference type="SAM" id="Phobius"/>
    </source>
</evidence>
<reference evidence="5 6" key="1">
    <citation type="journal article" date="2023" name="G3 (Bethesda)">
        <title>A chromosome-level genome assembly of Zasmidium syzygii isolated from banana leaves.</title>
        <authorList>
            <person name="van Westerhoven A.C."/>
            <person name="Mehrabi R."/>
            <person name="Talebi R."/>
            <person name="Steentjes M.B.F."/>
            <person name="Corcolon B."/>
            <person name="Chong P.A."/>
            <person name="Kema G.H.J."/>
            <person name="Seidl M.F."/>
        </authorList>
    </citation>
    <scope>NUCLEOTIDE SEQUENCE [LARGE SCALE GENOMIC DNA]</scope>
    <source>
        <strain evidence="5 6">P124</strain>
    </source>
</reference>
<evidence type="ECO:0000256" key="3">
    <source>
        <dbReference type="SAM" id="SignalP"/>
    </source>
</evidence>
<evidence type="ECO:0000259" key="4">
    <source>
        <dbReference type="PROSITE" id="PS51762"/>
    </source>
</evidence>
<feature type="compositionally biased region" description="Polar residues" evidence="1">
    <location>
        <begin position="438"/>
        <end position="447"/>
    </location>
</feature>
<evidence type="ECO:0000313" key="6">
    <source>
        <dbReference type="Proteomes" id="UP001305779"/>
    </source>
</evidence>
<feature type="compositionally biased region" description="Basic and acidic residues" evidence="1">
    <location>
        <begin position="489"/>
        <end position="498"/>
    </location>
</feature>
<dbReference type="PROSITE" id="PS51762">
    <property type="entry name" value="GH16_2"/>
    <property type="match status" value="1"/>
</dbReference>
<feature type="transmembrane region" description="Helical" evidence="2">
    <location>
        <begin position="658"/>
        <end position="684"/>
    </location>
</feature>
<evidence type="ECO:0000256" key="1">
    <source>
        <dbReference type="SAM" id="MobiDB-lite"/>
    </source>
</evidence>
<name>A0ABR0EGJ7_ZASCE</name>
<dbReference type="Pfam" id="PF00722">
    <property type="entry name" value="Glyco_hydro_16"/>
    <property type="match status" value="1"/>
</dbReference>
<feature type="region of interest" description="Disordered" evidence="1">
    <location>
        <begin position="378"/>
        <end position="452"/>
    </location>
</feature>
<dbReference type="PANTHER" id="PTHR38121:SF2">
    <property type="entry name" value="ACYLTRANSFERASE 3 DOMAIN-CONTAINING PROTEIN"/>
    <property type="match status" value="1"/>
</dbReference>
<dbReference type="Proteomes" id="UP001305779">
    <property type="component" value="Unassembled WGS sequence"/>
</dbReference>
<feature type="transmembrane region" description="Helical" evidence="2">
    <location>
        <begin position="567"/>
        <end position="589"/>
    </location>
</feature>
<keyword evidence="2" id="KW-1133">Transmembrane helix</keyword>
<gene>
    <name evidence="5" type="ORF">PRZ48_008550</name>
</gene>
<accession>A0ABR0EGJ7</accession>
<organism evidence="5 6">
    <name type="scientific">Zasmidium cellare</name>
    <name type="common">Wine cellar mold</name>
    <name type="synonym">Racodium cellare</name>
    <dbReference type="NCBI Taxonomy" id="395010"/>
    <lineage>
        <taxon>Eukaryota</taxon>
        <taxon>Fungi</taxon>
        <taxon>Dikarya</taxon>
        <taxon>Ascomycota</taxon>
        <taxon>Pezizomycotina</taxon>
        <taxon>Dothideomycetes</taxon>
        <taxon>Dothideomycetidae</taxon>
        <taxon>Mycosphaerellales</taxon>
        <taxon>Mycosphaerellaceae</taxon>
        <taxon>Zasmidium</taxon>
    </lineage>
</organism>
<comment type="caution">
    <text evidence="5">The sequence shown here is derived from an EMBL/GenBank/DDBJ whole genome shotgun (WGS) entry which is preliminary data.</text>
</comment>
<dbReference type="SUPFAM" id="SSF49899">
    <property type="entry name" value="Concanavalin A-like lectins/glucanases"/>
    <property type="match status" value="1"/>
</dbReference>
<evidence type="ECO:0000313" key="5">
    <source>
        <dbReference type="EMBL" id="KAK4500361.1"/>
    </source>
</evidence>
<feature type="transmembrane region" description="Helical" evidence="2">
    <location>
        <begin position="861"/>
        <end position="881"/>
    </location>
</feature>